<dbReference type="AlphaFoldDB" id="Q0CLI6"/>
<dbReference type="InterPro" id="IPR045166">
    <property type="entry name" value="Spp2-like"/>
</dbReference>
<dbReference type="GO" id="GO:0000398">
    <property type="term" value="P:mRNA splicing, via spliceosome"/>
    <property type="evidence" value="ECO:0007669"/>
    <property type="project" value="UniProtKB-UniRule"/>
</dbReference>
<dbReference type="EMBL" id="CH476600">
    <property type="protein sequence ID" value="EAU34517.1"/>
    <property type="molecule type" value="Genomic_DNA"/>
</dbReference>
<dbReference type="OrthoDB" id="5577072at2759"/>
<proteinExistence type="inferred from homology"/>
<feature type="compositionally biased region" description="Basic and acidic residues" evidence="5">
    <location>
        <begin position="490"/>
        <end position="504"/>
    </location>
</feature>
<evidence type="ECO:0000256" key="1">
    <source>
        <dbReference type="ARBA" id="ARBA00004123"/>
    </source>
</evidence>
<dbReference type="RefSeq" id="XP_001214626.1">
    <property type="nucleotide sequence ID" value="XM_001214626.1"/>
</dbReference>
<organism evidence="7 8">
    <name type="scientific">Aspergillus terreus (strain NIH 2624 / FGSC A1156)</name>
    <dbReference type="NCBI Taxonomy" id="341663"/>
    <lineage>
        <taxon>Eukaryota</taxon>
        <taxon>Fungi</taxon>
        <taxon>Dikarya</taxon>
        <taxon>Ascomycota</taxon>
        <taxon>Pezizomycotina</taxon>
        <taxon>Eurotiomycetes</taxon>
        <taxon>Eurotiomycetidae</taxon>
        <taxon>Eurotiales</taxon>
        <taxon>Aspergillaceae</taxon>
        <taxon>Aspergillus</taxon>
        <taxon>Aspergillus subgen. Circumdati</taxon>
    </lineage>
</organism>
<keyword evidence="4" id="KW-0747">Spliceosome</keyword>
<feature type="region of interest" description="Disordered" evidence="5">
    <location>
        <begin position="216"/>
        <end position="242"/>
    </location>
</feature>
<feature type="compositionally biased region" description="Basic and acidic residues" evidence="5">
    <location>
        <begin position="446"/>
        <end position="483"/>
    </location>
</feature>
<feature type="compositionally biased region" description="Basic and acidic residues" evidence="5">
    <location>
        <begin position="363"/>
        <end position="407"/>
    </location>
</feature>
<dbReference type="HOGENOM" id="CLU_033338_0_1_1"/>
<dbReference type="GO" id="GO:0005681">
    <property type="term" value="C:spliceosomal complex"/>
    <property type="evidence" value="ECO:0007669"/>
    <property type="project" value="UniProtKB-UniRule"/>
</dbReference>
<comment type="subcellular location">
    <subcellularLocation>
        <location evidence="1 4">Nucleus</location>
    </subcellularLocation>
</comment>
<evidence type="ECO:0000313" key="7">
    <source>
        <dbReference type="EMBL" id="EAU34517.1"/>
    </source>
</evidence>
<reference evidence="8" key="1">
    <citation type="submission" date="2005-09" db="EMBL/GenBank/DDBJ databases">
        <title>Annotation of the Aspergillus terreus NIH2624 genome.</title>
        <authorList>
            <person name="Birren B.W."/>
            <person name="Lander E.S."/>
            <person name="Galagan J.E."/>
            <person name="Nusbaum C."/>
            <person name="Devon K."/>
            <person name="Henn M."/>
            <person name="Ma L.-J."/>
            <person name="Jaffe D.B."/>
            <person name="Butler J."/>
            <person name="Alvarez P."/>
            <person name="Gnerre S."/>
            <person name="Grabherr M."/>
            <person name="Kleber M."/>
            <person name="Mauceli E.W."/>
            <person name="Brockman W."/>
            <person name="Rounsley S."/>
            <person name="Young S.K."/>
            <person name="LaButti K."/>
            <person name="Pushparaj V."/>
            <person name="DeCaprio D."/>
            <person name="Crawford M."/>
            <person name="Koehrsen M."/>
            <person name="Engels R."/>
            <person name="Montgomery P."/>
            <person name="Pearson M."/>
            <person name="Howarth C."/>
            <person name="Larson L."/>
            <person name="Luoma S."/>
            <person name="White J."/>
            <person name="Alvarado L."/>
            <person name="Kodira C.D."/>
            <person name="Zeng Q."/>
            <person name="Oleary S."/>
            <person name="Yandava C."/>
            <person name="Denning D.W."/>
            <person name="Nierman W.C."/>
            <person name="Milne T."/>
            <person name="Madden K."/>
        </authorList>
    </citation>
    <scope>NUCLEOTIDE SEQUENCE [LARGE SCALE GENOMIC DNA]</scope>
    <source>
        <strain evidence="8">NIH 2624 / FGSC A1156</strain>
    </source>
</reference>
<evidence type="ECO:0000313" key="8">
    <source>
        <dbReference type="Proteomes" id="UP000007963"/>
    </source>
</evidence>
<dbReference type="eggNOG" id="ENOG502RZY8">
    <property type="taxonomic scope" value="Eukaryota"/>
</dbReference>
<feature type="compositionally biased region" description="Basic and acidic residues" evidence="5">
    <location>
        <begin position="287"/>
        <end position="296"/>
    </location>
</feature>
<sequence length="513" mass="57743">MSNSTKPFSLSLGGSSTQSKKTSFNLQKSSNTSNDPSSRTALPRRPHQLHHDEESDDDADGGAPVHEAVTGFDTLTGTAIAADGSHEKRDLVIPVTSTNNWRDRPGVNLRRGKKNLLPKEVQAIQEAAKRGETAGDNVETERPSMEYGLSFAQRKEDNNVTDTATAVAAPSAGDQPMADAAEQLPRKPLTQDEIALNALIRESKGEMEARSDLVIESAGADGPGERYDETTSFKADVASRPEPASLEQYNAIPVEEFGAALLRGMGWKEGQAVGKGKYGNSASAGADRPRIPERRPGFLGIGAKDSGKGGAEAELGAWGRAAMRKGARKGGKEGEEGNTEGVYMPVMMRNKKTGDFVTEEELALQKKEAAKAKRDEDDWKERRDRNLERSGRDRDRGRDRDSRRRDDRDDEDSDRYDSRRSSRRDRSRSSGDRHSRRRKHDDDDDRYYRDRGSDRERERDRDRARDRDRDRERRRYRDDDRHSSSASSRHGRDRDRDRDSDDSYRRRRHDDRR</sequence>
<evidence type="ECO:0000256" key="3">
    <source>
        <dbReference type="ARBA" id="ARBA00023242"/>
    </source>
</evidence>
<name>Q0CLI6_ASPTN</name>
<dbReference type="Proteomes" id="UP000007963">
    <property type="component" value="Unassembled WGS sequence"/>
</dbReference>
<feature type="domain" description="G-patch" evidence="6">
    <location>
        <begin position="254"/>
        <end position="306"/>
    </location>
</feature>
<dbReference type="InterPro" id="IPR000467">
    <property type="entry name" value="G_patch_dom"/>
</dbReference>
<dbReference type="PANTHER" id="PTHR15818:SF2">
    <property type="entry name" value="G-PATCH DOMAIN AND KOW MOTIFS-CONTAINING PROTEIN"/>
    <property type="match status" value="1"/>
</dbReference>
<dbReference type="VEuPathDB" id="FungiDB:ATEG_05448"/>
<evidence type="ECO:0000256" key="5">
    <source>
        <dbReference type="SAM" id="MobiDB-lite"/>
    </source>
</evidence>
<dbReference type="SMART" id="SM00443">
    <property type="entry name" value="G_patch"/>
    <property type="match status" value="1"/>
</dbReference>
<keyword evidence="4" id="KW-0507">mRNA processing</keyword>
<dbReference type="OMA" id="AWGKSAM"/>
<dbReference type="STRING" id="341663.Q0CLI6"/>
<feature type="region of interest" description="Disordered" evidence="5">
    <location>
        <begin position="1"/>
        <end position="71"/>
    </location>
</feature>
<dbReference type="GeneID" id="4320938"/>
<dbReference type="InterPro" id="IPR026822">
    <property type="entry name" value="Spp2/MOS2_G-patch"/>
</dbReference>
<dbReference type="GO" id="GO:0003676">
    <property type="term" value="F:nucleic acid binding"/>
    <property type="evidence" value="ECO:0007669"/>
    <property type="project" value="InterPro"/>
</dbReference>
<feature type="compositionally biased region" description="Polar residues" evidence="5">
    <location>
        <begin position="1"/>
        <end position="40"/>
    </location>
</feature>
<comment type="function">
    <text evidence="4">Involved in spliceosome maturation and the first step of pre-mRNA splicing.</text>
</comment>
<accession>Q0CLI6</accession>
<comment type="similarity">
    <text evidence="2 4">Belongs to the SPP2 family.</text>
</comment>
<feature type="region of interest" description="Disordered" evidence="5">
    <location>
        <begin position="277"/>
        <end position="513"/>
    </location>
</feature>
<evidence type="ECO:0000256" key="2">
    <source>
        <dbReference type="ARBA" id="ARBA00008576"/>
    </source>
</evidence>
<keyword evidence="3 4" id="KW-0539">Nucleus</keyword>
<dbReference type="PANTHER" id="PTHR15818">
    <property type="entry name" value="G PATCH AND KOW-CONTAINING"/>
    <property type="match status" value="1"/>
</dbReference>
<keyword evidence="4" id="KW-0508">mRNA splicing</keyword>
<evidence type="ECO:0000256" key="4">
    <source>
        <dbReference type="RuleBase" id="RU369096"/>
    </source>
</evidence>
<dbReference type="Pfam" id="PF12656">
    <property type="entry name" value="G-patch_2"/>
    <property type="match status" value="1"/>
</dbReference>
<evidence type="ECO:0000259" key="6">
    <source>
        <dbReference type="PROSITE" id="PS50174"/>
    </source>
</evidence>
<protein>
    <recommendedName>
        <fullName evidence="4">Pre-mRNA-splicing factor</fullName>
    </recommendedName>
</protein>
<dbReference type="PROSITE" id="PS50174">
    <property type="entry name" value="G_PATCH"/>
    <property type="match status" value="1"/>
</dbReference>
<gene>
    <name evidence="7" type="ORF">ATEG_05448</name>
</gene>